<evidence type="ECO:0000313" key="3">
    <source>
        <dbReference type="Proteomes" id="UP000037997"/>
    </source>
</evidence>
<gene>
    <name evidence="2" type="ORF">HPU229334_11855</name>
</gene>
<reference evidence="2 3" key="1">
    <citation type="submission" date="2014-06" db="EMBL/GenBank/DDBJ databases">
        <title>Helicobacter pullorum isolates in fresh chicken meat - phenotypic and genotypic features.</title>
        <authorList>
            <person name="Borges V."/>
            <person name="Santos A."/>
            <person name="Correia C.B."/>
            <person name="Saraiva M."/>
            <person name="Menard A."/>
            <person name="Vieira L."/>
            <person name="Sampaio D.A."/>
            <person name="Gomes J.P."/>
            <person name="Oleastro M."/>
        </authorList>
    </citation>
    <scope>NUCLEOTIDE SEQUENCE [LARGE SCALE GENOMIC DNA]</scope>
    <source>
        <strain evidence="2 3">229334/12</strain>
    </source>
</reference>
<sequence>MDITSFQNYFLFLNKITQYFSLPDYLILISIFLVILLFFLLSIILRFNLILGFLMLFISGAFFVASPFIYQYIMESHLKKIELILSNNDKLQYDDTYYIKGTIKNIGYFDLKGCVISTNFIPQNTDKFKLIKYKIKPIFTHREAYKQPLKKQETLDFEILFQAPSTINTNIKYILETKGSCY</sequence>
<accession>A0A0N1MPB6</accession>
<feature type="transmembrane region" description="Helical" evidence="1">
    <location>
        <begin position="25"/>
        <end position="44"/>
    </location>
</feature>
<dbReference type="InterPro" id="IPR013417">
    <property type="entry name" value="CHP02588"/>
</dbReference>
<evidence type="ECO:0000313" key="2">
    <source>
        <dbReference type="EMBL" id="KPH54945.1"/>
    </source>
</evidence>
<feature type="transmembrane region" description="Helical" evidence="1">
    <location>
        <begin position="50"/>
        <end position="70"/>
    </location>
</feature>
<dbReference type="Pfam" id="PF09624">
    <property type="entry name" value="DUF2393"/>
    <property type="match status" value="1"/>
</dbReference>
<proteinExistence type="predicted"/>
<dbReference type="RefSeq" id="WP_054198604.1">
    <property type="nucleotide sequence ID" value="NZ_JNOC01000079.1"/>
</dbReference>
<name>A0A0N1MPB6_9HELI</name>
<dbReference type="PATRIC" id="fig|35818.11.peg.2348"/>
<dbReference type="EMBL" id="JNOC01000079">
    <property type="protein sequence ID" value="KPH54945.1"/>
    <property type="molecule type" value="Genomic_DNA"/>
</dbReference>
<keyword evidence="1" id="KW-1133">Transmembrane helix</keyword>
<comment type="caution">
    <text evidence="2">The sequence shown here is derived from an EMBL/GenBank/DDBJ whole genome shotgun (WGS) entry which is preliminary data.</text>
</comment>
<keyword evidence="1" id="KW-0472">Membrane</keyword>
<dbReference type="STRING" id="35818.HPU229336_06190"/>
<evidence type="ECO:0008006" key="4">
    <source>
        <dbReference type="Google" id="ProtNLM"/>
    </source>
</evidence>
<evidence type="ECO:0000256" key="1">
    <source>
        <dbReference type="SAM" id="Phobius"/>
    </source>
</evidence>
<organism evidence="2 3">
    <name type="scientific">Helicobacter pullorum</name>
    <dbReference type="NCBI Taxonomy" id="35818"/>
    <lineage>
        <taxon>Bacteria</taxon>
        <taxon>Pseudomonadati</taxon>
        <taxon>Campylobacterota</taxon>
        <taxon>Epsilonproteobacteria</taxon>
        <taxon>Campylobacterales</taxon>
        <taxon>Helicobacteraceae</taxon>
        <taxon>Helicobacter</taxon>
    </lineage>
</organism>
<keyword evidence="1" id="KW-0812">Transmembrane</keyword>
<dbReference type="AlphaFoldDB" id="A0A0N1MPB6"/>
<dbReference type="Proteomes" id="UP000037997">
    <property type="component" value="Unassembled WGS sequence"/>
</dbReference>
<protein>
    <recommendedName>
        <fullName evidence="4">DUF2393 domain-containing protein</fullName>
    </recommendedName>
</protein>